<reference evidence="2" key="1">
    <citation type="submission" date="2023-10" db="EMBL/GenBank/DDBJ databases">
        <authorList>
            <person name="Guldener U."/>
        </authorList>
    </citation>
    <scope>NUCLEOTIDE SEQUENCE</scope>
    <source>
        <strain evidence="2">Mp4</strain>
    </source>
</reference>
<evidence type="ECO:0000313" key="3">
    <source>
        <dbReference type="Proteomes" id="UP001294444"/>
    </source>
</evidence>
<name>A0AAJ4XKZ4_9BASI</name>
<evidence type="ECO:0000256" key="1">
    <source>
        <dbReference type="SAM" id="MobiDB-lite"/>
    </source>
</evidence>
<protein>
    <submittedName>
        <fullName evidence="2">Uncharacterized protein</fullName>
    </submittedName>
</protein>
<gene>
    <name evidence="2" type="ORF">MEPE_02741</name>
</gene>
<dbReference type="Proteomes" id="UP001294444">
    <property type="component" value="Unassembled WGS sequence"/>
</dbReference>
<feature type="region of interest" description="Disordered" evidence="1">
    <location>
        <begin position="1"/>
        <end position="25"/>
    </location>
</feature>
<sequence length="140" mass="15666">MAETGQVWNKDKVGSTELSQHGQADIKGEFGMKAEGRGLQEWNASPIPQKVYLSFSNSNFSPLHMSSEELRYAPRANRHCTSKSADLSHCHSATDLDAADLCQPQCSYNRLIRSLLVYQHCVSRHGPSSERIRVTNMSTR</sequence>
<evidence type="ECO:0000313" key="2">
    <source>
        <dbReference type="EMBL" id="SNX84033.1"/>
    </source>
</evidence>
<accession>A0AAJ4XKZ4</accession>
<comment type="caution">
    <text evidence="2">The sequence shown here is derived from an EMBL/GenBank/DDBJ whole genome shotgun (WGS) entry which is preliminary data.</text>
</comment>
<keyword evidence="3" id="KW-1185">Reference proteome</keyword>
<dbReference type="EMBL" id="OAPG01000005">
    <property type="protein sequence ID" value="SNX84033.1"/>
    <property type="molecule type" value="Genomic_DNA"/>
</dbReference>
<organism evidence="2 3">
    <name type="scientific">Melanopsichium pennsylvanicum</name>
    <dbReference type="NCBI Taxonomy" id="63383"/>
    <lineage>
        <taxon>Eukaryota</taxon>
        <taxon>Fungi</taxon>
        <taxon>Dikarya</taxon>
        <taxon>Basidiomycota</taxon>
        <taxon>Ustilaginomycotina</taxon>
        <taxon>Ustilaginomycetes</taxon>
        <taxon>Ustilaginales</taxon>
        <taxon>Ustilaginaceae</taxon>
        <taxon>Melanopsichium</taxon>
    </lineage>
</organism>
<dbReference type="AlphaFoldDB" id="A0AAJ4XKZ4"/>
<proteinExistence type="predicted"/>